<dbReference type="InterPro" id="IPR002155">
    <property type="entry name" value="Thiolase"/>
</dbReference>
<feature type="domain" description="Thiolase N-terminal" evidence="11">
    <location>
        <begin position="53"/>
        <end position="321"/>
    </location>
</feature>
<dbReference type="InParanoid" id="D7G3H4"/>
<sequence>MVHQGVTATMRSARAAMVSSRAAAAAAARASCGRRANSSSASSSSSSSSRKPVFVDGARIPFVLSGTTYKDLLAVDLGKLALRGLLNRNPELDPKDVDYLLFGTVIQESRTSNIAREAGMGAGIPVSVPSHTVSQACISANQAMCNGAEKILAGTADVVLAGGVETFSDLPIRFSRPIRNRLLNLGKAKKKGLPGVLGLLKGLKLKDIAPETPAIANYTTGEVMGHSSDRLSGRFGISRQEQDEFALRSHQNAAKAHADGIYDQEIIPVDGSTDENGVKGESTLEKLGSLKPAFVKPHGTHTAANSSFLSDGASAALIMSEGRALEMGLAPRSSFKSWAFVALDPFEDLLLGPAFGAAKVLDDAGLTLSDIDVFEIHEAFAGQVLSNLAAMNSTDFAQKSMGRSAKLGEVPMEKLNIHGGSLSLGHPFGATGVRLVATATNRLHREGGRYALVAACADGGLGHACIVERYDS</sequence>
<accession>D7G3H4</accession>
<organism evidence="13 14">
    <name type="scientific">Ectocarpus siliculosus</name>
    <name type="common">Brown alga</name>
    <name type="synonym">Conferva siliculosa</name>
    <dbReference type="NCBI Taxonomy" id="2880"/>
    <lineage>
        <taxon>Eukaryota</taxon>
        <taxon>Sar</taxon>
        <taxon>Stramenopiles</taxon>
        <taxon>Ochrophyta</taxon>
        <taxon>PX clade</taxon>
        <taxon>Phaeophyceae</taxon>
        <taxon>Ectocarpales</taxon>
        <taxon>Ectocarpaceae</taxon>
        <taxon>Ectocarpus</taxon>
    </lineage>
</organism>
<dbReference type="Gene3D" id="3.40.47.10">
    <property type="match status" value="1"/>
</dbReference>
<keyword evidence="5" id="KW-0276">Fatty acid metabolism</keyword>
<dbReference type="InterPro" id="IPR016039">
    <property type="entry name" value="Thiolase-like"/>
</dbReference>
<evidence type="ECO:0000313" key="13">
    <source>
        <dbReference type="EMBL" id="CBJ26972.1"/>
    </source>
</evidence>
<evidence type="ECO:0000256" key="4">
    <source>
        <dbReference type="ARBA" id="ARBA00022679"/>
    </source>
</evidence>
<comment type="similarity">
    <text evidence="2 10">Belongs to the thiolase-like superfamily. Thiolase family.</text>
</comment>
<dbReference type="Proteomes" id="UP000002630">
    <property type="component" value="Linkage Group LG24"/>
</dbReference>
<dbReference type="SUPFAM" id="SSF53901">
    <property type="entry name" value="Thiolase-like"/>
    <property type="match status" value="2"/>
</dbReference>
<dbReference type="EMBL" id="FN648719">
    <property type="protein sequence ID" value="CBJ26972.1"/>
    <property type="molecule type" value="Genomic_DNA"/>
</dbReference>
<dbReference type="InterPro" id="IPR020613">
    <property type="entry name" value="Thiolase_CS"/>
</dbReference>
<proteinExistence type="inferred from homology"/>
<evidence type="ECO:0000256" key="7">
    <source>
        <dbReference type="ARBA" id="ARBA00023128"/>
    </source>
</evidence>
<evidence type="ECO:0000256" key="5">
    <source>
        <dbReference type="ARBA" id="ARBA00022832"/>
    </source>
</evidence>
<gene>
    <name evidence="13" type="primary">ACAT3</name>
    <name evidence="13" type="ORF">Esi_0051_0057</name>
</gene>
<dbReference type="EC" id="2.3.1.16" evidence="9"/>
<evidence type="ECO:0000259" key="11">
    <source>
        <dbReference type="Pfam" id="PF00108"/>
    </source>
</evidence>
<evidence type="ECO:0000259" key="12">
    <source>
        <dbReference type="Pfam" id="PF02803"/>
    </source>
</evidence>
<dbReference type="eggNOG" id="KOG1392">
    <property type="taxonomic scope" value="Eukaryota"/>
</dbReference>
<feature type="domain" description="Thiolase C-terminal" evidence="12">
    <location>
        <begin position="331"/>
        <end position="469"/>
    </location>
</feature>
<dbReference type="InterPro" id="IPR020615">
    <property type="entry name" value="Thiolase_acyl_enz_int_AS"/>
</dbReference>
<keyword evidence="7" id="KW-0496">Mitochondrion</keyword>
<evidence type="ECO:0000256" key="9">
    <source>
        <dbReference type="ARBA" id="ARBA00024073"/>
    </source>
</evidence>
<dbReference type="AlphaFoldDB" id="D7G3H4"/>
<dbReference type="EMBL" id="FN649749">
    <property type="protein sequence ID" value="CBJ26972.1"/>
    <property type="molecule type" value="Genomic_DNA"/>
</dbReference>
<evidence type="ECO:0000256" key="1">
    <source>
        <dbReference type="ARBA" id="ARBA00004173"/>
    </source>
</evidence>
<dbReference type="InterPro" id="IPR020616">
    <property type="entry name" value="Thiolase_N"/>
</dbReference>
<dbReference type="FunFam" id="3.40.47.10:FF:000011">
    <property type="entry name" value="3-ketoacyl-CoA thiolase"/>
    <property type="match status" value="1"/>
</dbReference>
<evidence type="ECO:0000256" key="8">
    <source>
        <dbReference type="ARBA" id="ARBA00023315"/>
    </source>
</evidence>
<evidence type="ECO:0000256" key="3">
    <source>
        <dbReference type="ARBA" id="ARBA00022490"/>
    </source>
</evidence>
<dbReference type="OMA" id="MTAFPEP"/>
<dbReference type="GO" id="GO:0006635">
    <property type="term" value="P:fatty acid beta-oxidation"/>
    <property type="evidence" value="ECO:0007669"/>
    <property type="project" value="TreeGrafter"/>
</dbReference>
<dbReference type="PANTHER" id="PTHR18919:SF153">
    <property type="entry name" value="TRIFUNCTIONAL ENZYME SUBUNIT BETA, MITOCHONDRIAL"/>
    <property type="match status" value="1"/>
</dbReference>
<keyword evidence="8 10" id="KW-0012">Acyltransferase</keyword>
<evidence type="ECO:0000313" key="14">
    <source>
        <dbReference type="Proteomes" id="UP000002630"/>
    </source>
</evidence>
<dbReference type="PANTHER" id="PTHR18919">
    <property type="entry name" value="ACETYL-COA C-ACYLTRANSFERASE"/>
    <property type="match status" value="1"/>
</dbReference>
<dbReference type="PROSITE" id="PS00098">
    <property type="entry name" value="THIOLASE_1"/>
    <property type="match status" value="1"/>
</dbReference>
<keyword evidence="14" id="KW-1185">Reference proteome</keyword>
<dbReference type="STRING" id="2880.D7G3H4"/>
<keyword evidence="6" id="KW-0443">Lipid metabolism</keyword>
<dbReference type="GO" id="GO:0003985">
    <property type="term" value="F:acetyl-CoA C-acetyltransferase activity"/>
    <property type="evidence" value="ECO:0007669"/>
    <property type="project" value="TreeGrafter"/>
</dbReference>
<evidence type="ECO:0000256" key="2">
    <source>
        <dbReference type="ARBA" id="ARBA00010982"/>
    </source>
</evidence>
<dbReference type="Pfam" id="PF02803">
    <property type="entry name" value="Thiolase_C"/>
    <property type="match status" value="1"/>
</dbReference>
<protein>
    <recommendedName>
        <fullName evidence="9">acetyl-CoA C-acyltransferase</fullName>
        <ecNumber evidence="9">2.3.1.16</ecNumber>
    </recommendedName>
</protein>
<dbReference type="Pfam" id="PF00108">
    <property type="entry name" value="Thiolase_N"/>
    <property type="match status" value="1"/>
</dbReference>
<comment type="subcellular location">
    <subcellularLocation>
        <location evidence="1">Mitochondrion</location>
    </subcellularLocation>
</comment>
<dbReference type="CDD" id="cd00751">
    <property type="entry name" value="thiolase"/>
    <property type="match status" value="1"/>
</dbReference>
<name>D7G3H4_ECTSI</name>
<dbReference type="GO" id="GO:0005739">
    <property type="term" value="C:mitochondrion"/>
    <property type="evidence" value="ECO:0007669"/>
    <property type="project" value="UniProtKB-SubCell"/>
</dbReference>
<keyword evidence="4 10" id="KW-0808">Transferase</keyword>
<dbReference type="PROSITE" id="PS00737">
    <property type="entry name" value="THIOLASE_2"/>
    <property type="match status" value="1"/>
</dbReference>
<evidence type="ECO:0000256" key="6">
    <source>
        <dbReference type="ARBA" id="ARBA00023098"/>
    </source>
</evidence>
<dbReference type="InterPro" id="IPR020617">
    <property type="entry name" value="Thiolase_C"/>
</dbReference>
<keyword evidence="3" id="KW-0963">Cytoplasm</keyword>
<evidence type="ECO:0000256" key="10">
    <source>
        <dbReference type="RuleBase" id="RU003557"/>
    </source>
</evidence>
<dbReference type="OrthoDB" id="5404651at2759"/>
<reference evidence="13 14" key="1">
    <citation type="journal article" date="2010" name="Nature">
        <title>The Ectocarpus genome and the independent evolution of multicellularity in brown algae.</title>
        <authorList>
            <person name="Cock J.M."/>
            <person name="Sterck L."/>
            <person name="Rouze P."/>
            <person name="Scornet D."/>
            <person name="Allen A.E."/>
            <person name="Amoutzias G."/>
            <person name="Anthouard V."/>
            <person name="Artiguenave F."/>
            <person name="Aury J.M."/>
            <person name="Badger J.H."/>
            <person name="Beszteri B."/>
            <person name="Billiau K."/>
            <person name="Bonnet E."/>
            <person name="Bothwell J.H."/>
            <person name="Bowler C."/>
            <person name="Boyen C."/>
            <person name="Brownlee C."/>
            <person name="Carrano C.J."/>
            <person name="Charrier B."/>
            <person name="Cho G.Y."/>
            <person name="Coelho S.M."/>
            <person name="Collen J."/>
            <person name="Corre E."/>
            <person name="Da Silva C."/>
            <person name="Delage L."/>
            <person name="Delaroque N."/>
            <person name="Dittami S.M."/>
            <person name="Doulbeau S."/>
            <person name="Elias M."/>
            <person name="Farnham G."/>
            <person name="Gachon C.M."/>
            <person name="Gschloessl B."/>
            <person name="Heesch S."/>
            <person name="Jabbari K."/>
            <person name="Jubin C."/>
            <person name="Kawai H."/>
            <person name="Kimura K."/>
            <person name="Kloareg B."/>
            <person name="Kupper F.C."/>
            <person name="Lang D."/>
            <person name="Le Bail A."/>
            <person name="Leblanc C."/>
            <person name="Lerouge P."/>
            <person name="Lohr M."/>
            <person name="Lopez P.J."/>
            <person name="Martens C."/>
            <person name="Maumus F."/>
            <person name="Michel G."/>
            <person name="Miranda-Saavedra D."/>
            <person name="Morales J."/>
            <person name="Moreau H."/>
            <person name="Motomura T."/>
            <person name="Nagasato C."/>
            <person name="Napoli C.A."/>
            <person name="Nelson D.R."/>
            <person name="Nyvall-Collen P."/>
            <person name="Peters A.F."/>
            <person name="Pommier C."/>
            <person name="Potin P."/>
            <person name="Poulain J."/>
            <person name="Quesneville H."/>
            <person name="Read B."/>
            <person name="Rensing S.A."/>
            <person name="Ritter A."/>
            <person name="Rousvoal S."/>
            <person name="Samanta M."/>
            <person name="Samson G."/>
            <person name="Schroeder D.C."/>
            <person name="Segurens B."/>
            <person name="Strittmatter M."/>
            <person name="Tonon T."/>
            <person name="Tregear J.W."/>
            <person name="Valentin K."/>
            <person name="von Dassow P."/>
            <person name="Yamagishi T."/>
            <person name="Van de Peer Y."/>
            <person name="Wincker P."/>
        </authorList>
    </citation>
    <scope>NUCLEOTIDE SEQUENCE [LARGE SCALE GENOMIC DNA]</scope>
    <source>
        <strain evidence="14">Ec32 / CCAP1310/4</strain>
    </source>
</reference>
<dbReference type="NCBIfam" id="TIGR01930">
    <property type="entry name" value="AcCoA-C-Actrans"/>
    <property type="match status" value="1"/>
</dbReference>